<sequence length="123" mass="12627">MTNGSDVDGGTDRGPAHGSAGTLRADLRSLGELVERMSSAGDEGARIVDDVAAVLGEVDAAIGVDEAARAFRRGFTEVSAGIAAAADDAMTALERHRALIERGTREIDGADHDLGLRLGQAGR</sequence>
<evidence type="ECO:0000256" key="1">
    <source>
        <dbReference type="SAM" id="MobiDB-lite"/>
    </source>
</evidence>
<organism evidence="2 3">
    <name type="scientific">Gordonia insulae</name>
    <dbReference type="NCBI Taxonomy" id="2420509"/>
    <lineage>
        <taxon>Bacteria</taxon>
        <taxon>Bacillati</taxon>
        <taxon>Actinomycetota</taxon>
        <taxon>Actinomycetes</taxon>
        <taxon>Mycobacteriales</taxon>
        <taxon>Gordoniaceae</taxon>
        <taxon>Gordonia</taxon>
    </lineage>
</organism>
<dbReference type="KEGG" id="gom:D7316_00603"/>
<protein>
    <submittedName>
        <fullName evidence="2">Uncharacterized protein</fullName>
    </submittedName>
</protein>
<dbReference type="RefSeq" id="WP_124706969.1">
    <property type="nucleotide sequence ID" value="NZ_CP033972.1"/>
</dbReference>
<accession>A0A3G8JG87</accession>
<proteinExistence type="predicted"/>
<name>A0A3G8JG87_9ACTN</name>
<dbReference type="AlphaFoldDB" id="A0A3G8JG87"/>
<evidence type="ECO:0000313" key="2">
    <source>
        <dbReference type="EMBL" id="AZG44023.1"/>
    </source>
</evidence>
<reference evidence="2 3" key="1">
    <citation type="submission" date="2018-11" db="EMBL/GenBank/DDBJ databases">
        <title>Gordonia insulae sp. nov., isolated from an island soil.</title>
        <authorList>
            <person name="Kim Y.S."/>
            <person name="Kim S.B."/>
        </authorList>
    </citation>
    <scope>NUCLEOTIDE SEQUENCE [LARGE SCALE GENOMIC DNA]</scope>
    <source>
        <strain evidence="2 3">MMS17-SY073</strain>
    </source>
</reference>
<keyword evidence="3" id="KW-1185">Reference proteome</keyword>
<evidence type="ECO:0000313" key="3">
    <source>
        <dbReference type="Proteomes" id="UP000271469"/>
    </source>
</evidence>
<feature type="region of interest" description="Disordered" evidence="1">
    <location>
        <begin position="1"/>
        <end position="23"/>
    </location>
</feature>
<dbReference type="Proteomes" id="UP000271469">
    <property type="component" value="Chromosome"/>
</dbReference>
<gene>
    <name evidence="2" type="ORF">D7316_00603</name>
</gene>
<dbReference type="EMBL" id="CP033972">
    <property type="protein sequence ID" value="AZG44023.1"/>
    <property type="molecule type" value="Genomic_DNA"/>
</dbReference>